<keyword evidence="1" id="KW-0812">Transmembrane</keyword>
<keyword evidence="1" id="KW-0472">Membrane</keyword>
<keyword evidence="3" id="KW-1185">Reference proteome</keyword>
<dbReference type="EMBL" id="CP021056">
    <property type="protein sequence ID" value="QXE23503.1"/>
    <property type="molecule type" value="Genomic_DNA"/>
</dbReference>
<evidence type="ECO:0000313" key="3">
    <source>
        <dbReference type="Proteomes" id="UP000683511"/>
    </source>
</evidence>
<dbReference type="AlphaFoldDB" id="A0A975Y4T0"/>
<protein>
    <submittedName>
        <fullName evidence="2">Uncharacterized protein</fullName>
    </submittedName>
</protein>
<gene>
    <name evidence="2" type="ORF">B6N60_02193</name>
</gene>
<name>A0A975Y4T0_9NOST</name>
<evidence type="ECO:0000313" key="2">
    <source>
        <dbReference type="EMBL" id="QXE23503.1"/>
    </source>
</evidence>
<dbReference type="KEGG" id="rsin:B6N60_02193"/>
<accession>A0A975Y4T0</accession>
<proteinExistence type="predicted"/>
<sequence length="41" mass="4495">MIAIRHKNLSATARIAGSVASLFKVNSFVLVMSSFYENSFS</sequence>
<reference evidence="2" key="1">
    <citation type="submission" date="2017-04" db="EMBL/GenBank/DDBJ databases">
        <title>Genome deletions in a multicellular cyanobacterial endosymbiont for morphological adaptation in marine diatoms.</title>
        <authorList>
            <person name="Wang Y."/>
            <person name="Gao H."/>
            <person name="Li R."/>
            <person name="Xu X."/>
        </authorList>
    </citation>
    <scope>NUCLEOTIDE SEQUENCE</scope>
    <source>
        <strain evidence="2">FACHB 800</strain>
    </source>
</reference>
<dbReference type="Proteomes" id="UP000683511">
    <property type="component" value="Chromosome"/>
</dbReference>
<keyword evidence="1" id="KW-1133">Transmembrane helix</keyword>
<organism evidence="2 3">
    <name type="scientific">Richelia sinica FACHB-800</name>
    <dbReference type="NCBI Taxonomy" id="1357546"/>
    <lineage>
        <taxon>Bacteria</taxon>
        <taxon>Bacillati</taxon>
        <taxon>Cyanobacteriota</taxon>
        <taxon>Cyanophyceae</taxon>
        <taxon>Nostocales</taxon>
        <taxon>Nostocaceae</taxon>
        <taxon>Richelia</taxon>
    </lineage>
</organism>
<feature type="transmembrane region" description="Helical" evidence="1">
    <location>
        <begin position="12"/>
        <end position="36"/>
    </location>
</feature>
<evidence type="ECO:0000256" key="1">
    <source>
        <dbReference type="SAM" id="Phobius"/>
    </source>
</evidence>